<organism evidence="2">
    <name type="scientific">Leptosphaeria maculans (strain JN3 / isolate v23.1.3 / race Av1-4-5-6-7-8)</name>
    <name type="common">Blackleg fungus</name>
    <name type="synonym">Phoma lingam</name>
    <dbReference type="NCBI Taxonomy" id="985895"/>
    <lineage>
        <taxon>Eukaryota</taxon>
        <taxon>Fungi</taxon>
        <taxon>Dikarya</taxon>
        <taxon>Ascomycota</taxon>
        <taxon>Pezizomycotina</taxon>
        <taxon>Dothideomycetes</taxon>
        <taxon>Pleosporomycetidae</taxon>
        <taxon>Pleosporales</taxon>
        <taxon>Pleosporineae</taxon>
        <taxon>Leptosphaeriaceae</taxon>
        <taxon>Plenodomus</taxon>
        <taxon>Plenodomus lingam/Leptosphaeria maculans species complex</taxon>
    </lineage>
</organism>
<evidence type="ECO:0000313" key="1">
    <source>
        <dbReference type="EMBL" id="CBX95165.1"/>
    </source>
</evidence>
<name>E4ZUT6_LEPMJ</name>
<dbReference type="VEuPathDB" id="FungiDB:LEMA_P115800.1"/>
<dbReference type="Proteomes" id="UP000002668">
    <property type="component" value="Genome"/>
</dbReference>
<proteinExistence type="predicted"/>
<dbReference type="HOGENOM" id="CLU_1603025_0_0_1"/>
<reference evidence="2" key="1">
    <citation type="journal article" date="2011" name="Nat. Commun.">
        <title>Effector diversification within compartments of the Leptosphaeria maculans genome affected by Repeat-Induced Point mutations.</title>
        <authorList>
            <person name="Rouxel T."/>
            <person name="Grandaubert J."/>
            <person name="Hane J.K."/>
            <person name="Hoede C."/>
            <person name="van de Wouw A.P."/>
            <person name="Couloux A."/>
            <person name="Dominguez V."/>
            <person name="Anthouard V."/>
            <person name="Bally P."/>
            <person name="Bourras S."/>
            <person name="Cozijnsen A.J."/>
            <person name="Ciuffetti L.M."/>
            <person name="Degrave A."/>
            <person name="Dilmaghani A."/>
            <person name="Duret L."/>
            <person name="Fudal I."/>
            <person name="Goodwin S.B."/>
            <person name="Gout L."/>
            <person name="Glaser N."/>
            <person name="Linglin J."/>
            <person name="Kema G.H.J."/>
            <person name="Lapalu N."/>
            <person name="Lawrence C.B."/>
            <person name="May K."/>
            <person name="Meyer M."/>
            <person name="Ollivier B."/>
            <person name="Poulain J."/>
            <person name="Schoch C.L."/>
            <person name="Simon A."/>
            <person name="Spatafora J.W."/>
            <person name="Stachowiak A."/>
            <person name="Turgeon B.G."/>
            <person name="Tyler B.M."/>
            <person name="Vincent D."/>
            <person name="Weissenbach J."/>
            <person name="Amselem J."/>
            <person name="Quesneville H."/>
            <person name="Oliver R.P."/>
            <person name="Wincker P."/>
            <person name="Balesdent M.-H."/>
            <person name="Howlett B.J."/>
        </authorList>
    </citation>
    <scope>NUCLEOTIDE SEQUENCE [LARGE SCALE GENOMIC DNA]</scope>
    <source>
        <strain evidence="2">JN3 / isolate v23.1.3 / race Av1-4-5-6-7-8</strain>
    </source>
</reference>
<sequence length="166" mass="18689">MADCLKLEKTRLALPEGTGNCSFGMLQVEAAQLSRPSNPPMTAQSYAKATFAAFNKQCMSSDARKTSKIARPHWPDASKLDYTHRSEAVYPRKSLMANQQQHDSHKPCQQNEIRKHAQSVHATGYLWRLQCTGLKILFSGHEKCMSYLSSNRLRTTVDLDKGMDDL</sequence>
<dbReference type="RefSeq" id="XP_003838644.1">
    <property type="nucleotide sequence ID" value="XM_003838596.1"/>
</dbReference>
<accession>E4ZUT6</accession>
<gene>
    <name evidence="1" type="ORF">LEMA_P115800.1</name>
</gene>
<dbReference type="EMBL" id="FP929126">
    <property type="protein sequence ID" value="CBX95165.1"/>
    <property type="molecule type" value="Genomic_DNA"/>
</dbReference>
<evidence type="ECO:0000313" key="2">
    <source>
        <dbReference type="Proteomes" id="UP000002668"/>
    </source>
</evidence>
<keyword evidence="2" id="KW-1185">Reference proteome</keyword>
<dbReference type="GeneID" id="13287699"/>
<protein>
    <submittedName>
        <fullName evidence="1">Predicted protein</fullName>
    </submittedName>
</protein>
<dbReference type="InParanoid" id="E4ZUT6"/>
<dbReference type="AlphaFoldDB" id="E4ZUT6"/>